<dbReference type="Proteomes" id="UP000317214">
    <property type="component" value="Chromosome"/>
</dbReference>
<dbReference type="OrthoDB" id="9811471at2"/>
<dbReference type="EMBL" id="CP032485">
    <property type="protein sequence ID" value="QDH25281.1"/>
    <property type="molecule type" value="Genomic_DNA"/>
</dbReference>
<accession>A0A4Y6V9L0</accession>
<name>A0A4Y6V9L0_9PROT</name>
<protein>
    <submittedName>
        <fullName evidence="2">Amidase</fullName>
        <ecNumber evidence="2">3.5.1.4</ecNumber>
    </submittedName>
</protein>
<organism evidence="2 3">
    <name type="scientific">Neokomagataea tanensis</name>
    <dbReference type="NCBI Taxonomy" id="661191"/>
    <lineage>
        <taxon>Bacteria</taxon>
        <taxon>Pseudomonadati</taxon>
        <taxon>Pseudomonadota</taxon>
        <taxon>Alphaproteobacteria</taxon>
        <taxon>Acetobacterales</taxon>
        <taxon>Acetobacteraceae</taxon>
        <taxon>Neokomagataea</taxon>
    </lineage>
</organism>
<proteinExistence type="predicted"/>
<evidence type="ECO:0000259" key="1">
    <source>
        <dbReference type="Pfam" id="PF01425"/>
    </source>
</evidence>
<dbReference type="Pfam" id="PF01425">
    <property type="entry name" value="Amidase"/>
    <property type="match status" value="1"/>
</dbReference>
<dbReference type="GO" id="GO:0004040">
    <property type="term" value="F:amidase activity"/>
    <property type="evidence" value="ECO:0007669"/>
    <property type="project" value="UniProtKB-EC"/>
</dbReference>
<dbReference type="InterPro" id="IPR023631">
    <property type="entry name" value="Amidase_dom"/>
</dbReference>
<dbReference type="KEGG" id="ntn:D5366_08755"/>
<keyword evidence="3" id="KW-1185">Reference proteome</keyword>
<evidence type="ECO:0000313" key="3">
    <source>
        <dbReference type="Proteomes" id="UP000317214"/>
    </source>
</evidence>
<reference evidence="2 3" key="1">
    <citation type="submission" date="2018-09" db="EMBL/GenBank/DDBJ databases">
        <title>The complete genome sequence of Neokomagataea tanensis NBRC 106556(T).</title>
        <authorList>
            <person name="Chua K.-O."/>
            <person name="See-Too W.-S."/>
            <person name="Hong K.-W."/>
            <person name="Yin W.-F."/>
            <person name="Chan K.-G."/>
        </authorList>
    </citation>
    <scope>NUCLEOTIDE SEQUENCE [LARGE SCALE GENOMIC DNA]</scope>
    <source>
        <strain evidence="3">AH13 \ NBRC 106556</strain>
    </source>
</reference>
<dbReference type="EC" id="3.5.1.4" evidence="2"/>
<sequence>MYNYSISKLLHGYAHKSFTPRDVMEAVLQRIDTWQEQPVPLGGLWHLDKEAALAEADQSTYRWRNNTPAGPLDGIPATVKELIGTKGVPIPQGTRAMPLTPALEDSPVAARLKEAGSIIFARTTVPDIGMLSSGLSSFHPLTRNPWNLDANPGGSSAGAAAAAAAGYGPVHIGTDIGGSVRLPAAWTGLVGFKPSLGRVPITPYYIGRCAGPMSKTVDDAARIMSVIAQPDRRDATSLPPSQIDWSEPLESVSGLRVGLMMDAGCGISLEQPIAEAILRAAKLFEAHGATIIPVRPVMDRATLDGCDLFWRARAWGELSRLTEAARSTLLPDILGWASPGAHVSGTQAVAGLGKTFDLRQRCSALFETVDLVLSPVTPNVSFPAEWSSPINDATNRPFEHIAYTLPWNFSEQPAISLNAGFGPGFDGKSMPIGVQIVTDRFKDLFAVQLGRWFEQKSDTTIIQWPNPEL</sequence>
<evidence type="ECO:0000313" key="2">
    <source>
        <dbReference type="EMBL" id="QDH25281.1"/>
    </source>
</evidence>
<dbReference type="SUPFAM" id="SSF75304">
    <property type="entry name" value="Amidase signature (AS) enzymes"/>
    <property type="match status" value="1"/>
</dbReference>
<dbReference type="NCBIfam" id="NF005450">
    <property type="entry name" value="PRK07042.1"/>
    <property type="match status" value="1"/>
</dbReference>
<dbReference type="Gene3D" id="3.90.1300.10">
    <property type="entry name" value="Amidase signature (AS) domain"/>
    <property type="match status" value="1"/>
</dbReference>
<keyword evidence="2" id="KW-0378">Hydrolase</keyword>
<dbReference type="RefSeq" id="WP_141493132.1">
    <property type="nucleotide sequence ID" value="NZ_CP032485.1"/>
</dbReference>
<gene>
    <name evidence="2" type="ORF">D5366_08755</name>
</gene>
<dbReference type="InterPro" id="IPR000120">
    <property type="entry name" value="Amidase"/>
</dbReference>
<dbReference type="PANTHER" id="PTHR11895:SF173">
    <property type="entry name" value="GLUTAMYL-TRNA AMIDOTRANSFERASE SUBUNIT A"/>
    <property type="match status" value="1"/>
</dbReference>
<feature type="domain" description="Amidase" evidence="1">
    <location>
        <begin position="23"/>
        <end position="443"/>
    </location>
</feature>
<dbReference type="AlphaFoldDB" id="A0A4Y6V9L0"/>
<dbReference type="PANTHER" id="PTHR11895">
    <property type="entry name" value="TRANSAMIDASE"/>
    <property type="match status" value="1"/>
</dbReference>
<dbReference type="InterPro" id="IPR036928">
    <property type="entry name" value="AS_sf"/>
</dbReference>